<name>T1IVZ2_STRMM</name>
<evidence type="ECO:0000256" key="1">
    <source>
        <dbReference type="ARBA" id="ARBA00022884"/>
    </source>
</evidence>
<dbReference type="SMART" id="SM00360">
    <property type="entry name" value="RRM"/>
    <property type="match status" value="1"/>
</dbReference>
<dbReference type="AlphaFoldDB" id="T1IVZ2"/>
<proteinExistence type="predicted"/>
<dbReference type="InterPro" id="IPR035979">
    <property type="entry name" value="RBD_domain_sf"/>
</dbReference>
<organism evidence="6 7">
    <name type="scientific">Strigamia maritima</name>
    <name type="common">European centipede</name>
    <name type="synonym">Geophilus maritimus</name>
    <dbReference type="NCBI Taxonomy" id="126957"/>
    <lineage>
        <taxon>Eukaryota</taxon>
        <taxon>Metazoa</taxon>
        <taxon>Ecdysozoa</taxon>
        <taxon>Arthropoda</taxon>
        <taxon>Myriapoda</taxon>
        <taxon>Chilopoda</taxon>
        <taxon>Pleurostigmophora</taxon>
        <taxon>Geophilomorpha</taxon>
        <taxon>Linotaeniidae</taxon>
        <taxon>Strigamia</taxon>
    </lineage>
</organism>
<dbReference type="Proteomes" id="UP000014500">
    <property type="component" value="Unassembled WGS sequence"/>
</dbReference>
<dbReference type="Gene3D" id="3.30.70.330">
    <property type="match status" value="1"/>
</dbReference>
<evidence type="ECO:0000313" key="7">
    <source>
        <dbReference type="Proteomes" id="UP000014500"/>
    </source>
</evidence>
<reference evidence="6" key="2">
    <citation type="submission" date="2015-02" db="UniProtKB">
        <authorList>
            <consortium name="EnsemblMetazoa"/>
        </authorList>
    </citation>
    <scope>IDENTIFICATION</scope>
</reference>
<dbReference type="PhylomeDB" id="T1IVZ2"/>
<feature type="coiled-coil region" evidence="3">
    <location>
        <begin position="71"/>
        <end position="115"/>
    </location>
</feature>
<keyword evidence="3" id="KW-0175">Coiled coil</keyword>
<keyword evidence="7" id="KW-1185">Reference proteome</keyword>
<dbReference type="EMBL" id="JH431601">
    <property type="status" value="NOT_ANNOTATED_CDS"/>
    <property type="molecule type" value="Genomic_DNA"/>
</dbReference>
<dbReference type="GO" id="GO:0008143">
    <property type="term" value="F:poly(A) binding"/>
    <property type="evidence" value="ECO:0007669"/>
    <property type="project" value="TreeGrafter"/>
</dbReference>
<reference evidence="7" key="1">
    <citation type="submission" date="2011-05" db="EMBL/GenBank/DDBJ databases">
        <authorList>
            <person name="Richards S.R."/>
            <person name="Qu J."/>
            <person name="Jiang H."/>
            <person name="Jhangiani S.N."/>
            <person name="Agravi P."/>
            <person name="Goodspeed R."/>
            <person name="Gross S."/>
            <person name="Mandapat C."/>
            <person name="Jackson L."/>
            <person name="Mathew T."/>
            <person name="Pu L."/>
            <person name="Thornton R."/>
            <person name="Saada N."/>
            <person name="Wilczek-Boney K.B."/>
            <person name="Lee S."/>
            <person name="Kovar C."/>
            <person name="Wu Y."/>
            <person name="Scherer S.E."/>
            <person name="Worley K.C."/>
            <person name="Muzny D.M."/>
            <person name="Gibbs R."/>
        </authorList>
    </citation>
    <scope>NUCLEOTIDE SEQUENCE</scope>
    <source>
        <strain evidence="7">Brora</strain>
    </source>
</reference>
<dbReference type="HOGENOM" id="CLU_892310_0_0_1"/>
<evidence type="ECO:0000313" key="6">
    <source>
        <dbReference type="EnsemblMetazoa" id="SMAR005350-PA"/>
    </source>
</evidence>
<evidence type="ECO:0000256" key="4">
    <source>
        <dbReference type="SAM" id="MobiDB-lite"/>
    </source>
</evidence>
<dbReference type="STRING" id="126957.T1IVZ2"/>
<sequence length="312" mass="35750">MPSTNKYSGGFKKYLLNNYDADIADAVTDTEHINENCHLKREENCDLVNLDHNHQETSMNYNENLDLDRNNKNTDVELGSIKARIHELERESAKLTKLQAKIENQRDQKTERNSRSIFIGNISFKATTEDLRRHFVGCGTIILVTIVSNKVTGYSRGFAYMEFADVDSVSLALALDGSICLKRTIRVQAKGTYVINSPLKSRKRKFEDYKSANIQSRDREYKFQRLSSNSSPRDPEFEYSTSNIPSGDRDYRFDHSRSSPDTPSRDRSYKFGKSSNISLRDGNFGSRGSRSGLSSRYSKRLLPYPKKVLTKY</sequence>
<dbReference type="PANTHER" id="PTHR23236">
    <property type="entry name" value="EUKARYOTIC TRANSLATION INITIATION FACTOR 4B/4H"/>
    <property type="match status" value="1"/>
</dbReference>
<accession>T1IVZ2</accession>
<feature type="compositionally biased region" description="Basic and acidic residues" evidence="4">
    <location>
        <begin position="247"/>
        <end position="269"/>
    </location>
</feature>
<protein>
    <recommendedName>
        <fullName evidence="5">RRM domain-containing protein</fullName>
    </recommendedName>
</protein>
<evidence type="ECO:0000256" key="2">
    <source>
        <dbReference type="PROSITE-ProRule" id="PRU00176"/>
    </source>
</evidence>
<dbReference type="InterPro" id="IPR012677">
    <property type="entry name" value="Nucleotide-bd_a/b_plait_sf"/>
</dbReference>
<dbReference type="eggNOG" id="KOG4209">
    <property type="taxonomic scope" value="Eukaryota"/>
</dbReference>
<dbReference type="PROSITE" id="PS50102">
    <property type="entry name" value="RRM"/>
    <property type="match status" value="1"/>
</dbReference>
<keyword evidence="1 2" id="KW-0694">RNA-binding</keyword>
<feature type="domain" description="RRM" evidence="5">
    <location>
        <begin position="115"/>
        <end position="192"/>
    </location>
</feature>
<dbReference type="InterPro" id="IPR000504">
    <property type="entry name" value="RRM_dom"/>
</dbReference>
<evidence type="ECO:0000256" key="3">
    <source>
        <dbReference type="SAM" id="Coils"/>
    </source>
</evidence>
<dbReference type="SUPFAM" id="SSF54928">
    <property type="entry name" value="RNA-binding domain, RBD"/>
    <property type="match status" value="1"/>
</dbReference>
<evidence type="ECO:0000259" key="5">
    <source>
        <dbReference type="PROSITE" id="PS50102"/>
    </source>
</evidence>
<feature type="region of interest" description="Disordered" evidence="4">
    <location>
        <begin position="224"/>
        <end position="274"/>
    </location>
</feature>
<dbReference type="PANTHER" id="PTHR23236:SF12">
    <property type="entry name" value="EUKARYOTIC INITIATION FACTOR 4B-RELATED"/>
    <property type="match status" value="1"/>
</dbReference>
<dbReference type="EnsemblMetazoa" id="SMAR005350-RA">
    <property type="protein sequence ID" value="SMAR005350-PA"/>
    <property type="gene ID" value="SMAR005350"/>
</dbReference>
<dbReference type="Pfam" id="PF00076">
    <property type="entry name" value="RRM_1"/>
    <property type="match status" value="1"/>
</dbReference>